<proteinExistence type="predicted"/>
<evidence type="ECO:0000313" key="2">
    <source>
        <dbReference type="Proteomes" id="UP000275356"/>
    </source>
</evidence>
<name>A0A3N2D9W5_9MICO</name>
<dbReference type="RefSeq" id="WP_123738753.1">
    <property type="nucleotide sequence ID" value="NZ_CALFQU010000053.1"/>
</dbReference>
<reference evidence="1 2" key="1">
    <citation type="submission" date="2018-11" db="EMBL/GenBank/DDBJ databases">
        <title>Sequencing the genomes of 1000 actinobacteria strains.</title>
        <authorList>
            <person name="Klenk H.-P."/>
        </authorList>
    </citation>
    <scope>NUCLEOTIDE SEQUENCE [LARGE SCALE GENOMIC DNA]</scope>
    <source>
        <strain evidence="1 2">DSM 13521</strain>
    </source>
</reference>
<dbReference type="AlphaFoldDB" id="A0A3N2D9W5"/>
<keyword evidence="2" id="KW-1185">Reference proteome</keyword>
<dbReference type="Gene3D" id="3.90.1150.200">
    <property type="match status" value="1"/>
</dbReference>
<protein>
    <submittedName>
        <fullName evidence="1">Uncharacterized protein YdhG (YjbR/CyaY superfamily)</fullName>
    </submittedName>
</protein>
<dbReference type="EMBL" id="RKHQ01000001">
    <property type="protein sequence ID" value="ROR96595.1"/>
    <property type="molecule type" value="Genomic_DNA"/>
</dbReference>
<comment type="caution">
    <text evidence="1">The sequence shown here is derived from an EMBL/GenBank/DDBJ whole genome shotgun (WGS) entry which is preliminary data.</text>
</comment>
<accession>A0A3N2D9W5</accession>
<dbReference type="OrthoDB" id="32458at2"/>
<evidence type="ECO:0000313" key="1">
    <source>
        <dbReference type="EMBL" id="ROR96595.1"/>
    </source>
</evidence>
<dbReference type="SUPFAM" id="SSF159888">
    <property type="entry name" value="YdhG-like"/>
    <property type="match status" value="1"/>
</dbReference>
<gene>
    <name evidence="1" type="ORF">EDD28_1180</name>
</gene>
<dbReference type="Proteomes" id="UP000275356">
    <property type="component" value="Unassembled WGS sequence"/>
</dbReference>
<organism evidence="1 2">
    <name type="scientific">Salana multivorans</name>
    <dbReference type="NCBI Taxonomy" id="120377"/>
    <lineage>
        <taxon>Bacteria</taxon>
        <taxon>Bacillati</taxon>
        <taxon>Actinomycetota</taxon>
        <taxon>Actinomycetes</taxon>
        <taxon>Micrococcales</taxon>
        <taxon>Beutenbergiaceae</taxon>
        <taxon>Salana</taxon>
    </lineage>
</organism>
<sequence>MAERKAEKAEKTPTFSAAERAAMKEYAAEKRRAASREKKEAKLAADAQAFADAVAALPEPDRTIAERFDAIVRAAAPDLLPRTMYGMPAFSDGQKVLVFLQPASKFGVRYATVGFQDNAALDDGPMWATSYAVLDIDDAVAARLDELVRRAVAGATEG</sequence>